<evidence type="ECO:0008006" key="3">
    <source>
        <dbReference type="Google" id="ProtNLM"/>
    </source>
</evidence>
<dbReference type="Proteomes" id="UP000292340">
    <property type="component" value="Unassembled WGS sequence"/>
</dbReference>
<dbReference type="AlphaFoldDB" id="A0AB37W0V1"/>
<sequence length="711" mass="81416">MPPKKDQLSPVDLRQKANSHGIRFLGPVPPSAWPNEYKHNFEVIRALQFLRYEDYKDTERIPTSHKLGYQKRVKELREKVRYLLKDINPNESSWRKLEDPIFGIFDDPVICEKCNNELLKSDYEAVSSNKELQSRLDARRNMRRLCACNGRRPQRQMKDDDEEAGSIFCSVREETITHAPGDHLDASRISMRPDAVIGLRKPSSVAWSETHFPAKNRHDLFLPFLVIEAKKEKDAPGFRSIQFQTAFPVRRFLKAQFDIDSRDTSCEPCLVWFFAYQGEQWRLHAGTLDHDKVDGALQLLLIVDYIWSWARDIYRTTVRNLIANSRTSFRAVSPVSTDRFRHSISLCPTSSSAFDSQDLDGIQIDSTVAERDRSQRQESTGPVILKDATSYPFLRWAVGHPESPSWTALGSIRHANIVQLEFQYHDHWAAATFREEDMLSNEDRSLGSILGNYSIRISREQLNDIAFIWGTRNQSAWGFGLAHTMRATFYFKTYCSQSSWQIKRVLHCNIWEEEQLPLSRHSNTEDLMRAMLKVRNIHGRESAWFALQSTNLILRPKPGEGGLEWITFADSNLKEKASDILSGLATGRNQGIGGICRVRLDNGLFWTATVLNNQDQCLPASWGKDNRTGDYLLAIRSSSWSDTGPKFCLFVPAETDCGSGSELLHVLNQAVSENSLYGDDNFQSSHHDRMALRHGFCTWRTALSLERTNTA</sequence>
<dbReference type="EMBL" id="PDXB01000076">
    <property type="protein sequence ID" value="RYN16351.1"/>
    <property type="molecule type" value="Genomic_DNA"/>
</dbReference>
<accession>A0AB37W0V1</accession>
<evidence type="ECO:0000313" key="1">
    <source>
        <dbReference type="EMBL" id="RYN16351.1"/>
    </source>
</evidence>
<comment type="caution">
    <text evidence="1">The sequence shown here is derived from an EMBL/GenBank/DDBJ whole genome shotgun (WGS) entry which is preliminary data.</text>
</comment>
<organism evidence="1 2">
    <name type="scientific">Alternaria tenuissima</name>
    <dbReference type="NCBI Taxonomy" id="119927"/>
    <lineage>
        <taxon>Eukaryota</taxon>
        <taxon>Fungi</taxon>
        <taxon>Dikarya</taxon>
        <taxon>Ascomycota</taxon>
        <taxon>Pezizomycotina</taxon>
        <taxon>Dothideomycetes</taxon>
        <taxon>Pleosporomycetidae</taxon>
        <taxon>Pleosporales</taxon>
        <taxon>Pleosporineae</taxon>
        <taxon>Pleosporaceae</taxon>
        <taxon>Alternaria</taxon>
        <taxon>Alternaria sect. Alternaria</taxon>
        <taxon>Alternaria alternata complex</taxon>
    </lineage>
</organism>
<evidence type="ECO:0000313" key="2">
    <source>
        <dbReference type="Proteomes" id="UP000292340"/>
    </source>
</evidence>
<gene>
    <name evidence="1" type="ORF">AA0115_g12405</name>
</gene>
<name>A0AB37W0V1_9PLEO</name>
<proteinExistence type="predicted"/>
<reference evidence="1" key="2">
    <citation type="journal article" date="2019" name="bioRxiv">
        <title>Genomics, evolutionary history and diagnostics of the Alternaria alternata species group including apple and Asian pear pathotypes.</title>
        <authorList>
            <person name="Armitage A.D."/>
            <person name="Cockerton H.M."/>
            <person name="Sreenivasaprasad S."/>
            <person name="Woodhall J.W."/>
            <person name="Lane C.R."/>
            <person name="Harrison R.J."/>
            <person name="Clarkson J.P."/>
        </authorList>
    </citation>
    <scope>NUCLEOTIDE SEQUENCE</scope>
    <source>
        <strain evidence="1">FERA 1164</strain>
    </source>
</reference>
<reference evidence="1" key="1">
    <citation type="submission" date="2017-10" db="EMBL/GenBank/DDBJ databases">
        <authorList>
            <person name="Armitage A.D."/>
            <person name="Barbara D.J."/>
            <person name="Woodhall J.W."/>
            <person name="Sreenivasaprasad S."/>
            <person name="Lane C.R."/>
            <person name="Clarkson J.P."/>
            <person name="Harrison R.J."/>
        </authorList>
    </citation>
    <scope>NUCLEOTIDE SEQUENCE</scope>
    <source>
        <strain evidence="1">FERA 1164</strain>
    </source>
</reference>
<protein>
    <recommendedName>
        <fullName evidence="3">Heterokaryon incompatibility domain-containing protein</fullName>
    </recommendedName>
</protein>